<accession>A0AAE3KB51</accession>
<organism evidence="1 2">
    <name type="scientific">Natronocella acetinitrilica</name>
    <dbReference type="NCBI Taxonomy" id="414046"/>
    <lineage>
        <taxon>Bacteria</taxon>
        <taxon>Pseudomonadati</taxon>
        <taxon>Pseudomonadota</taxon>
        <taxon>Gammaproteobacteria</taxon>
        <taxon>Chromatiales</taxon>
        <taxon>Ectothiorhodospiraceae</taxon>
        <taxon>Natronocella</taxon>
    </lineage>
</organism>
<dbReference type="AlphaFoldDB" id="A0AAE3KB51"/>
<keyword evidence="2" id="KW-1185">Reference proteome</keyword>
<sequence length="108" mass="11924">MRAAESFVFSSELPCRVSAEGLAVRFRVDYDCHQVTFACVIGDVGGQWQRVVFQDHLDVVIAELERGVGLTIALPGCRLKLDPTSTAALAEAAQRLRHDIETSSRRVH</sequence>
<dbReference type="EMBL" id="JALJXV010000003">
    <property type="protein sequence ID" value="MCP1674241.1"/>
    <property type="molecule type" value="Genomic_DNA"/>
</dbReference>
<dbReference type="Proteomes" id="UP001205843">
    <property type="component" value="Unassembled WGS sequence"/>
</dbReference>
<dbReference type="RefSeq" id="WP_253476091.1">
    <property type="nucleotide sequence ID" value="NZ_JALJXV010000003.1"/>
</dbReference>
<comment type="caution">
    <text evidence="1">The sequence shown here is derived from an EMBL/GenBank/DDBJ whole genome shotgun (WGS) entry which is preliminary data.</text>
</comment>
<protein>
    <submittedName>
        <fullName evidence="1">Uncharacterized protein</fullName>
    </submittedName>
</protein>
<reference evidence="1" key="1">
    <citation type="submission" date="2022-03" db="EMBL/GenBank/DDBJ databases">
        <title>Genomic Encyclopedia of Type Strains, Phase III (KMG-III): the genomes of soil and plant-associated and newly described type strains.</title>
        <authorList>
            <person name="Whitman W."/>
        </authorList>
    </citation>
    <scope>NUCLEOTIDE SEQUENCE</scope>
    <source>
        <strain evidence="1">ANL 6-2</strain>
    </source>
</reference>
<proteinExistence type="predicted"/>
<gene>
    <name evidence="1" type="ORF">J2T57_001343</name>
</gene>
<evidence type="ECO:0000313" key="1">
    <source>
        <dbReference type="EMBL" id="MCP1674241.1"/>
    </source>
</evidence>
<name>A0AAE3KB51_9GAMM</name>
<evidence type="ECO:0000313" key="2">
    <source>
        <dbReference type="Proteomes" id="UP001205843"/>
    </source>
</evidence>